<dbReference type="Proteomes" id="UP000075666">
    <property type="component" value="Unassembled WGS sequence"/>
</dbReference>
<feature type="coiled-coil region" evidence="8">
    <location>
        <begin position="52"/>
        <end position="90"/>
    </location>
</feature>
<dbReference type="GO" id="GO:0005829">
    <property type="term" value="C:cytosol"/>
    <property type="evidence" value="ECO:0007669"/>
    <property type="project" value="TreeGrafter"/>
</dbReference>
<dbReference type="GO" id="GO:0044781">
    <property type="term" value="P:bacterial-type flagellum organization"/>
    <property type="evidence" value="ECO:0007669"/>
    <property type="project" value="UniProtKB-KW"/>
</dbReference>
<evidence type="ECO:0000313" key="10">
    <source>
        <dbReference type="EMBL" id="KYD00006.1"/>
    </source>
</evidence>
<keyword evidence="8" id="KW-0175">Coiled coil</keyword>
<evidence type="ECO:0000256" key="2">
    <source>
        <dbReference type="ARBA" id="ARBA00006602"/>
    </source>
</evidence>
<gene>
    <name evidence="11" type="primary">fliH</name>
    <name evidence="10" type="ORF">B4102_1018</name>
    <name evidence="11" type="ORF">JGZ69_21145</name>
</gene>
<keyword evidence="3" id="KW-0813">Transport</keyword>
<dbReference type="NCBIfam" id="TIGR03825">
    <property type="entry name" value="FliH_bacil"/>
    <property type="match status" value="1"/>
</dbReference>
<evidence type="ECO:0000256" key="8">
    <source>
        <dbReference type="SAM" id="Coils"/>
    </source>
</evidence>
<evidence type="ECO:0000256" key="1">
    <source>
        <dbReference type="ARBA" id="ARBA00003041"/>
    </source>
</evidence>
<proteinExistence type="inferred from homology"/>
<keyword evidence="11" id="KW-0969">Cilium</keyword>
<accession>A0A150KMP2</accession>
<evidence type="ECO:0000256" key="3">
    <source>
        <dbReference type="ARBA" id="ARBA00022448"/>
    </source>
</evidence>
<dbReference type="Proteomes" id="UP000595512">
    <property type="component" value="Chromosome"/>
</dbReference>
<keyword evidence="5" id="KW-0653">Protein transport</keyword>
<evidence type="ECO:0000313" key="12">
    <source>
        <dbReference type="Proteomes" id="UP000075666"/>
    </source>
</evidence>
<dbReference type="GO" id="GO:0015031">
    <property type="term" value="P:protein transport"/>
    <property type="evidence" value="ECO:0007669"/>
    <property type="project" value="UniProtKB-KW"/>
</dbReference>
<dbReference type="KEGG" id="hspo:JGZ69_21145"/>
<dbReference type="Pfam" id="PF02108">
    <property type="entry name" value="FliH"/>
    <property type="match status" value="1"/>
</dbReference>
<dbReference type="EMBL" id="LQYN01000073">
    <property type="protein sequence ID" value="KYD00006.1"/>
    <property type="molecule type" value="Genomic_DNA"/>
</dbReference>
<dbReference type="STRING" id="46224.B4102_1018"/>
<reference evidence="11 13" key="2">
    <citation type="submission" date="2020-12" db="EMBL/GenBank/DDBJ databases">
        <title>Taxonomic evaluation of the Bacillus sporothermodurans group of bacteria based on whole genome sequences.</title>
        <authorList>
            <person name="Fiedler G."/>
            <person name="Herbstmann A.-D."/>
            <person name="Doll E."/>
            <person name="Wenning M."/>
            <person name="Brinks E."/>
            <person name="Kabisch J."/>
            <person name="Breitenwieser F."/>
            <person name="Lappann M."/>
            <person name="Boehnlein C."/>
            <person name="Franz C."/>
        </authorList>
    </citation>
    <scope>NUCLEOTIDE SEQUENCE [LARGE SCALE GENOMIC DNA]</scope>
    <source>
        <strain evidence="11 13">DSM 10599</strain>
    </source>
</reference>
<dbReference type="RefSeq" id="WP_066233039.1">
    <property type="nucleotide sequence ID" value="NZ_CP066701.1"/>
</dbReference>
<keyword evidence="11" id="KW-0282">Flagellum</keyword>
<organism evidence="10 12">
    <name type="scientific">Heyndrickxia sporothermodurans</name>
    <dbReference type="NCBI Taxonomy" id="46224"/>
    <lineage>
        <taxon>Bacteria</taxon>
        <taxon>Bacillati</taxon>
        <taxon>Bacillota</taxon>
        <taxon>Bacilli</taxon>
        <taxon>Bacillales</taxon>
        <taxon>Bacillaceae</taxon>
        <taxon>Heyndrickxia</taxon>
    </lineage>
</organism>
<dbReference type="PATRIC" id="fig|46224.3.peg.3745"/>
<comment type="function">
    <text evidence="1">Needed for flagellar regrowth and assembly.</text>
</comment>
<dbReference type="OrthoDB" id="19020at2"/>
<sequence length="255" mass="29493">MSRIIKSRTSVNENRVGKVIGIKDISQFDSLGEIEAEGHLEIEKKKILNHFQKQAKEVLLAAEQDAEEMRKKVELERNEWIEERARLVEEAKSEGFQQGFQEGQKQGFDQYNHLIETANRITDEMRQEFARHIESSEKVILDLGMKAAEKILQETLKEHPSSFVSLVKQVIKEARENKDIQIYIHPNQFSLVIQSKEELDALLPNNQQCYLYSDDQLNEYQCLIETSHGKIDASIDSQLSELKLKLMEIIEGVHS</sequence>
<evidence type="ECO:0000256" key="4">
    <source>
        <dbReference type="ARBA" id="ARBA00022795"/>
    </source>
</evidence>
<feature type="domain" description="Flagellar assembly protein FliH/Type III secretion system HrpE" evidence="9">
    <location>
        <begin position="115"/>
        <end position="241"/>
    </location>
</feature>
<evidence type="ECO:0000259" key="9">
    <source>
        <dbReference type="Pfam" id="PF02108"/>
    </source>
</evidence>
<evidence type="ECO:0000313" key="11">
    <source>
        <dbReference type="EMBL" id="QQX25177.1"/>
    </source>
</evidence>
<dbReference type="AlphaFoldDB" id="A0A150KMP2"/>
<keyword evidence="12" id="KW-1185">Reference proteome</keyword>
<dbReference type="PANTHER" id="PTHR34982">
    <property type="entry name" value="YOP PROTEINS TRANSLOCATION PROTEIN L"/>
    <property type="match status" value="1"/>
</dbReference>
<evidence type="ECO:0000313" key="13">
    <source>
        <dbReference type="Proteomes" id="UP000595512"/>
    </source>
</evidence>
<dbReference type="PANTHER" id="PTHR34982:SF1">
    <property type="entry name" value="FLAGELLAR ASSEMBLY PROTEIN FLIH"/>
    <property type="match status" value="1"/>
</dbReference>
<comment type="similarity">
    <text evidence="2">Belongs to the FliH family.</text>
</comment>
<dbReference type="InterPro" id="IPR022524">
    <property type="entry name" value="FliH_Bacilli"/>
</dbReference>
<dbReference type="GeneID" id="62497622"/>
<name>A0A150KMP2_9BACI</name>
<dbReference type="InterPro" id="IPR051472">
    <property type="entry name" value="T3SS_Stator/FliH"/>
</dbReference>
<evidence type="ECO:0000256" key="7">
    <source>
        <dbReference type="NCBIfam" id="TIGR03825"/>
    </source>
</evidence>
<dbReference type="EMBL" id="CP066701">
    <property type="protein sequence ID" value="QQX25177.1"/>
    <property type="molecule type" value="Genomic_DNA"/>
</dbReference>
<reference evidence="10 12" key="1">
    <citation type="submission" date="2016-01" db="EMBL/GenBank/DDBJ databases">
        <title>Genome Sequences of Twelve Sporeforming Bacillus Species Isolated from Foods.</title>
        <authorList>
            <person name="Berendsen E.M."/>
            <person name="Wells-Bennik M.H."/>
            <person name="Krawcyk A.O."/>
            <person name="De Jong A."/>
            <person name="Holsappel S."/>
            <person name="Eijlander R.T."/>
            <person name="Kuipers O.P."/>
        </authorList>
    </citation>
    <scope>NUCLEOTIDE SEQUENCE [LARGE SCALE GENOMIC DNA]</scope>
    <source>
        <strain evidence="10 12">B4102</strain>
    </source>
</reference>
<evidence type="ECO:0000256" key="6">
    <source>
        <dbReference type="ARBA" id="ARBA00023225"/>
    </source>
</evidence>
<keyword evidence="4" id="KW-1005">Bacterial flagellum biogenesis</keyword>
<keyword evidence="11" id="KW-0966">Cell projection</keyword>
<evidence type="ECO:0000256" key="5">
    <source>
        <dbReference type="ARBA" id="ARBA00022927"/>
    </source>
</evidence>
<dbReference type="InterPro" id="IPR018035">
    <property type="entry name" value="Flagellar_FliH/T3SS_HrpE"/>
</dbReference>
<protein>
    <recommendedName>
        <fullName evidence="7">Flagellar assembly protein FliH</fullName>
    </recommendedName>
</protein>
<keyword evidence="6" id="KW-1006">Bacterial flagellum protein export</keyword>